<accession>A0A5C2HKL7</accession>
<evidence type="ECO:0000313" key="1">
    <source>
        <dbReference type="EMBL" id="QEP41280.1"/>
    </source>
</evidence>
<dbReference type="RefSeq" id="WP_066386861.1">
    <property type="nucleotide sequence ID" value="NZ_CP036246.2"/>
</dbReference>
<dbReference type="KEGG" id="apoc:APORC_1714"/>
<evidence type="ECO:0000313" key="2">
    <source>
        <dbReference type="Proteomes" id="UP000322644"/>
    </source>
</evidence>
<reference evidence="1 2" key="2">
    <citation type="submission" date="2019-09" db="EMBL/GenBank/DDBJ databases">
        <title>Taxonomic note: a critical rebuttal of the proposed division of the genus Arcobacter into six genera, emended descriptions of Arcobacter anaerophilus and the genus Arcobacter, and an assessment of genus-level boundaries for Epsilonproteobacteria using in silico genomic comparator tools.</title>
        <authorList>
            <person name="On S.L.W."/>
            <person name="Miller W.G."/>
            <person name="Biggs P."/>
            <person name="Cornelius A."/>
            <person name="Vandamme P."/>
        </authorList>
    </citation>
    <scope>NUCLEOTIDE SEQUENCE [LARGE SCALE GENOMIC DNA]</scope>
    <source>
        <strain evidence="1 2">CCUG 56899</strain>
    </source>
</reference>
<name>A0A5C2HKL7_9BACT</name>
<gene>
    <name evidence="1" type="ORF">APORC_1714</name>
</gene>
<reference evidence="1 2" key="1">
    <citation type="submission" date="2019-09" db="EMBL/GenBank/DDBJ databases">
        <title>Complete genome sequencing of four Arcobacter species reveals a diverse suite of mobile elements.</title>
        <authorList>
            <person name="Miller W.G."/>
            <person name="Yee E."/>
            <person name="Bono J.L."/>
        </authorList>
    </citation>
    <scope>NUCLEOTIDE SEQUENCE [LARGE SCALE GENOMIC DNA]</scope>
    <source>
        <strain evidence="1 2">CCUG 56899</strain>
    </source>
</reference>
<protein>
    <submittedName>
        <fullName evidence="1">Uncharacterized protein</fullName>
    </submittedName>
</protein>
<dbReference type="Proteomes" id="UP000322644">
    <property type="component" value="Chromosome"/>
</dbReference>
<sequence length="521" mass="60560">MRGFLKMNFNYFLKVVKRNIFKLKIKDKGFSRFKVFMFYLNYIDRFMPKNNKKIISVKISMIYTIVQKIIYTELVYKINNYSGIKLTLKKWNEYILLIDLANQLSYSKKAKNQIVKKSIEILLLDSFYGRGKEDRDIALENINKIIKLLELPETSKDIEDFILNCALYIFSFTNKLPIVPNIDDNLFISQLELLERITTLLGFPSKSYSFRKKIAFKSLECINSIETLDELSIRRAFFASIETLDFEMSKKILDIANRLKINPNILNTLTFYYNLFTNKNFTKSFELLANEEEKEFMKFISNKSVAIVAPMPVETKSGEKIDSHDFTLRTGFSYHPENLNSLIYGSKTDIGSFNNGDIHASRCMKNSKFIVGEKVKCLIFKNLDSTILKNFKFKIPVIKKRKLYGSKTLMSGINLNNVPETTIFLIGSGAKKVSLFSMNFFMSTNAYLENYRGLPTLHWLFLGGDSLVAGHIYLKRLYELGLVECDENVLEVIKLSTEDYIQNIENIYRDTIKTTTKKDKK</sequence>
<dbReference type="EMBL" id="CP036246">
    <property type="protein sequence ID" value="QEP41280.1"/>
    <property type="molecule type" value="Genomic_DNA"/>
</dbReference>
<dbReference type="AlphaFoldDB" id="A0A5C2HKL7"/>
<proteinExistence type="predicted"/>
<organism evidence="1 2">
    <name type="scientific">Arcobacter porcinus</name>
    <dbReference type="NCBI Taxonomy" id="1935204"/>
    <lineage>
        <taxon>Bacteria</taxon>
        <taxon>Pseudomonadati</taxon>
        <taxon>Campylobacterota</taxon>
        <taxon>Epsilonproteobacteria</taxon>
        <taxon>Campylobacterales</taxon>
        <taxon>Arcobacteraceae</taxon>
        <taxon>Arcobacter</taxon>
    </lineage>
</organism>